<accession>C0EW05</accession>
<protein>
    <submittedName>
        <fullName evidence="1">Uncharacterized protein</fullName>
    </submittedName>
</protein>
<reference evidence="1 2" key="2">
    <citation type="submission" date="2009-02" db="EMBL/GenBank/DDBJ databases">
        <title>Draft genome sequence of Eubacterium hallii (DSM 3353).</title>
        <authorList>
            <person name="Sudarsanam P."/>
            <person name="Ley R."/>
            <person name="Guruge J."/>
            <person name="Turnbaugh P.J."/>
            <person name="Mahowald M."/>
            <person name="Liep D."/>
            <person name="Gordon J."/>
        </authorList>
    </citation>
    <scope>NUCLEOTIDE SEQUENCE [LARGE SCALE GENOMIC DNA]</scope>
    <source>
        <strain evidence="1 2">DSM 3353</strain>
    </source>
</reference>
<dbReference type="Proteomes" id="UP000003174">
    <property type="component" value="Unassembled WGS sequence"/>
</dbReference>
<name>C0EW05_9FIRM</name>
<proteinExistence type="predicted"/>
<gene>
    <name evidence="1" type="ORF">EUBHAL_01593</name>
</gene>
<dbReference type="EMBL" id="ACEP01000074">
    <property type="protein sequence ID" value="EEG36548.1"/>
    <property type="molecule type" value="Genomic_DNA"/>
</dbReference>
<reference evidence="1 2" key="1">
    <citation type="submission" date="2009-01" db="EMBL/GenBank/DDBJ databases">
        <authorList>
            <person name="Fulton L."/>
            <person name="Clifton S."/>
            <person name="Fulton B."/>
            <person name="Xu J."/>
            <person name="Minx P."/>
            <person name="Pepin K.H."/>
            <person name="Johnson M."/>
            <person name="Bhonagiri V."/>
            <person name="Nash W.E."/>
            <person name="Mardis E.R."/>
            <person name="Wilson R.K."/>
        </authorList>
    </citation>
    <scope>NUCLEOTIDE SEQUENCE [LARGE SCALE GENOMIC DNA]</scope>
    <source>
        <strain evidence="1 2">DSM 3353</strain>
    </source>
</reference>
<comment type="caution">
    <text evidence="1">The sequence shown here is derived from an EMBL/GenBank/DDBJ whole genome shotgun (WGS) entry which is preliminary data.</text>
</comment>
<organism evidence="1 2">
    <name type="scientific">Anaerobutyricum hallii DSM 3353</name>
    <dbReference type="NCBI Taxonomy" id="411469"/>
    <lineage>
        <taxon>Bacteria</taxon>
        <taxon>Bacillati</taxon>
        <taxon>Bacillota</taxon>
        <taxon>Clostridia</taxon>
        <taxon>Lachnospirales</taxon>
        <taxon>Lachnospiraceae</taxon>
        <taxon>Anaerobutyricum</taxon>
    </lineage>
</organism>
<evidence type="ECO:0000313" key="2">
    <source>
        <dbReference type="Proteomes" id="UP000003174"/>
    </source>
</evidence>
<sequence>MILKIAFWWLNSNFINVMHHIYFINLSTTNQKITKLNIE</sequence>
<evidence type="ECO:0000313" key="1">
    <source>
        <dbReference type="EMBL" id="EEG36548.1"/>
    </source>
</evidence>
<dbReference type="AlphaFoldDB" id="C0EW05"/>